<dbReference type="AlphaFoldDB" id="A0A6N2ZFV0"/>
<keyword evidence="3" id="KW-0597">Phosphoprotein</keyword>
<evidence type="ECO:0000256" key="2">
    <source>
        <dbReference type="ARBA" id="ARBA00012438"/>
    </source>
</evidence>
<dbReference type="InterPro" id="IPR003594">
    <property type="entry name" value="HATPase_dom"/>
</dbReference>
<evidence type="ECO:0000256" key="6">
    <source>
        <dbReference type="ARBA" id="ARBA00022777"/>
    </source>
</evidence>
<keyword evidence="9" id="KW-0175">Coiled coil</keyword>
<keyword evidence="10" id="KW-0812">Transmembrane</keyword>
<evidence type="ECO:0000256" key="1">
    <source>
        <dbReference type="ARBA" id="ARBA00000085"/>
    </source>
</evidence>
<dbReference type="InterPro" id="IPR050482">
    <property type="entry name" value="Sensor_HK_TwoCompSys"/>
</dbReference>
<dbReference type="InterPro" id="IPR011712">
    <property type="entry name" value="Sig_transdc_His_kin_sub3_dim/P"/>
</dbReference>
<sequence length="425" mass="45983">MSFVTSVGVLVVRPAGAPALPRGRNVTVARAAPSTTRGFAYNTRMNRLFDKSIVLVCCIAAALGLAVDARLVAAFCLGVIATSLAEVAQDERTRRASDAASYVYIIAAVFVPPFVPFAPLALYDIARRVCRKRVWVALGVCSVFAFALVANLRTNTLTARTLLLAAILSIAATLLSLRTAQLEREQQRMRRTRDELQERALVLETRNRDLADRQDYEVELATLAERARIAREIHDNVGYQLTRASLQAEALRVVHADEPGVAADFADVKHTVDEALQLVRTSVHALNDNAVDLSVQLERIVEGARSDGGPQIELEVMTEHAPANVANCFAAVLREALSNTMRHACAHAVTVRCMEHPSFYQLIVTDDGMGRVQASGRGAAEGMGLASMRERIEALGGTFTAGPRASAGGWRVFATVPKPQGDEGR</sequence>
<comment type="catalytic activity">
    <reaction evidence="1">
        <text>ATP + protein L-histidine = ADP + protein N-phospho-L-histidine.</text>
        <dbReference type="EC" id="2.7.13.3"/>
    </reaction>
</comment>
<dbReference type="InterPro" id="IPR036890">
    <property type="entry name" value="HATPase_C_sf"/>
</dbReference>
<dbReference type="GO" id="GO:0046983">
    <property type="term" value="F:protein dimerization activity"/>
    <property type="evidence" value="ECO:0007669"/>
    <property type="project" value="InterPro"/>
</dbReference>
<feature type="transmembrane region" description="Helical" evidence="10">
    <location>
        <begin position="158"/>
        <end position="180"/>
    </location>
</feature>
<dbReference type="Gene3D" id="3.30.565.10">
    <property type="entry name" value="Histidine kinase-like ATPase, C-terminal domain"/>
    <property type="match status" value="1"/>
</dbReference>
<gene>
    <name evidence="13" type="primary">desK</name>
    <name evidence="13" type="ORF">CALFYP39_00578</name>
</gene>
<name>A0A6N2ZFV0_9ACTN</name>
<keyword evidence="5" id="KW-0547">Nucleotide-binding</keyword>
<dbReference type="Pfam" id="PF02518">
    <property type="entry name" value="HATPase_c"/>
    <property type="match status" value="1"/>
</dbReference>
<evidence type="ECO:0000259" key="12">
    <source>
        <dbReference type="Pfam" id="PF07730"/>
    </source>
</evidence>
<keyword evidence="7" id="KW-0067">ATP-binding</keyword>
<feature type="coiled-coil region" evidence="9">
    <location>
        <begin position="179"/>
        <end position="213"/>
    </location>
</feature>
<dbReference type="GO" id="GO:0005524">
    <property type="term" value="F:ATP binding"/>
    <property type="evidence" value="ECO:0007669"/>
    <property type="project" value="UniProtKB-KW"/>
</dbReference>
<dbReference type="EC" id="2.7.13.3" evidence="2"/>
<evidence type="ECO:0000256" key="4">
    <source>
        <dbReference type="ARBA" id="ARBA00022679"/>
    </source>
</evidence>
<dbReference type="SUPFAM" id="SSF55874">
    <property type="entry name" value="ATPase domain of HSP90 chaperone/DNA topoisomerase II/histidine kinase"/>
    <property type="match status" value="1"/>
</dbReference>
<evidence type="ECO:0000259" key="11">
    <source>
        <dbReference type="Pfam" id="PF02518"/>
    </source>
</evidence>
<dbReference type="Pfam" id="PF07730">
    <property type="entry name" value="HisKA_3"/>
    <property type="match status" value="1"/>
</dbReference>
<dbReference type="CDD" id="cd16917">
    <property type="entry name" value="HATPase_UhpB-NarQ-NarX-like"/>
    <property type="match status" value="1"/>
</dbReference>
<proteinExistence type="predicted"/>
<organism evidence="13">
    <name type="scientific">Collinsella aerofaciens</name>
    <dbReference type="NCBI Taxonomy" id="74426"/>
    <lineage>
        <taxon>Bacteria</taxon>
        <taxon>Bacillati</taxon>
        <taxon>Actinomycetota</taxon>
        <taxon>Coriobacteriia</taxon>
        <taxon>Coriobacteriales</taxon>
        <taxon>Coriobacteriaceae</taxon>
        <taxon>Collinsella</taxon>
    </lineage>
</organism>
<keyword evidence="8" id="KW-0902">Two-component regulatory system</keyword>
<evidence type="ECO:0000256" key="10">
    <source>
        <dbReference type="SAM" id="Phobius"/>
    </source>
</evidence>
<reference evidence="13" key="1">
    <citation type="submission" date="2019-11" db="EMBL/GenBank/DDBJ databases">
        <authorList>
            <person name="Feng L."/>
        </authorList>
    </citation>
    <scope>NUCLEOTIDE SEQUENCE</scope>
    <source>
        <strain evidence="13">CaerofaciensLFYP39</strain>
    </source>
</reference>
<keyword evidence="4 13" id="KW-0808">Transferase</keyword>
<protein>
    <recommendedName>
        <fullName evidence="2">histidine kinase</fullName>
        <ecNumber evidence="2">2.7.13.3</ecNumber>
    </recommendedName>
</protein>
<evidence type="ECO:0000313" key="13">
    <source>
        <dbReference type="EMBL" id="VYT78274.1"/>
    </source>
</evidence>
<feature type="domain" description="Histidine kinase/HSP90-like ATPase" evidence="11">
    <location>
        <begin position="331"/>
        <end position="419"/>
    </location>
</feature>
<evidence type="ECO:0000256" key="8">
    <source>
        <dbReference type="ARBA" id="ARBA00023012"/>
    </source>
</evidence>
<feature type="transmembrane region" description="Helical" evidence="10">
    <location>
        <begin position="53"/>
        <end position="81"/>
    </location>
</feature>
<dbReference type="GO" id="GO:0016020">
    <property type="term" value="C:membrane"/>
    <property type="evidence" value="ECO:0007669"/>
    <property type="project" value="InterPro"/>
</dbReference>
<evidence type="ECO:0000256" key="5">
    <source>
        <dbReference type="ARBA" id="ARBA00022741"/>
    </source>
</evidence>
<evidence type="ECO:0000256" key="9">
    <source>
        <dbReference type="SAM" id="Coils"/>
    </source>
</evidence>
<keyword evidence="10" id="KW-0472">Membrane</keyword>
<accession>A0A6N2ZFV0</accession>
<keyword evidence="6 13" id="KW-0418">Kinase</keyword>
<dbReference type="PANTHER" id="PTHR24421:SF10">
    <property type="entry name" value="NITRATE_NITRITE SENSOR PROTEIN NARQ"/>
    <property type="match status" value="1"/>
</dbReference>
<dbReference type="PANTHER" id="PTHR24421">
    <property type="entry name" value="NITRATE/NITRITE SENSOR PROTEIN NARX-RELATED"/>
    <property type="match status" value="1"/>
</dbReference>
<feature type="transmembrane region" description="Helical" evidence="10">
    <location>
        <begin position="101"/>
        <end position="122"/>
    </location>
</feature>
<keyword evidence="10" id="KW-1133">Transmembrane helix</keyword>
<evidence type="ECO:0000256" key="7">
    <source>
        <dbReference type="ARBA" id="ARBA00022840"/>
    </source>
</evidence>
<feature type="domain" description="Signal transduction histidine kinase subgroup 3 dimerisation and phosphoacceptor" evidence="12">
    <location>
        <begin position="225"/>
        <end position="288"/>
    </location>
</feature>
<dbReference type="GO" id="GO:0000155">
    <property type="term" value="F:phosphorelay sensor kinase activity"/>
    <property type="evidence" value="ECO:0007669"/>
    <property type="project" value="InterPro"/>
</dbReference>
<dbReference type="Gene3D" id="1.20.5.1930">
    <property type="match status" value="1"/>
</dbReference>
<evidence type="ECO:0000256" key="3">
    <source>
        <dbReference type="ARBA" id="ARBA00022553"/>
    </source>
</evidence>
<dbReference type="EMBL" id="CACRTW010000006">
    <property type="protein sequence ID" value="VYT78274.1"/>
    <property type="molecule type" value="Genomic_DNA"/>
</dbReference>
<feature type="transmembrane region" description="Helical" evidence="10">
    <location>
        <begin position="134"/>
        <end position="152"/>
    </location>
</feature>